<keyword evidence="5" id="KW-1185">Reference proteome</keyword>
<reference evidence="3" key="3">
    <citation type="submission" date="2019-12" db="EMBL/GenBank/DDBJ databases">
        <title>Chromosome-level assembly of the Caenorhabditis remanei genome.</title>
        <authorList>
            <person name="Teterina A.A."/>
            <person name="Willis J.H."/>
            <person name="Phillips P.C."/>
        </authorList>
    </citation>
    <scope>NUCLEOTIDE SEQUENCE [LARGE SCALE GENOMIC DNA]</scope>
    <source>
        <strain evidence="3">PX506</strain>
        <tissue evidence="3">Whole organism</tissue>
    </source>
</reference>
<sequence>MMEHPLAKDIKSNTNVELQIQLLLAEEERERLQLAMAQVAEELRRRREEAEQAHQMLQRMVIRDNREDQAQQPVAEADQVEEPMELGVDQQAIDRNNN</sequence>
<proteinExistence type="predicted"/>
<dbReference type="EMBL" id="WUAV01000006">
    <property type="protein sequence ID" value="KAF1748739.1"/>
    <property type="molecule type" value="Genomic_DNA"/>
</dbReference>
<dbReference type="AlphaFoldDB" id="A0A261BAQ8"/>
<feature type="region of interest" description="Disordered" evidence="2">
    <location>
        <begin position="67"/>
        <end position="98"/>
    </location>
</feature>
<evidence type="ECO:0000313" key="3">
    <source>
        <dbReference type="EMBL" id="KAF1748739.1"/>
    </source>
</evidence>
<gene>
    <name evidence="4" type="ORF">FL82_02283</name>
    <name evidence="3" type="ORF">GCK72_025206</name>
</gene>
<comment type="caution">
    <text evidence="4">The sequence shown here is derived from an EMBL/GenBank/DDBJ whole genome shotgun (WGS) entry which is preliminary data.</text>
</comment>
<accession>A0A261BAQ8</accession>
<reference evidence="5" key="1">
    <citation type="submission" date="2017-08" db="EMBL/GenBank/DDBJ databases">
        <authorList>
            <person name="Fierst J.L."/>
        </authorList>
    </citation>
    <scope>NUCLEOTIDE SEQUENCE [LARGE SCALE GENOMIC DNA]</scope>
    <source>
        <strain evidence="5">PX439</strain>
    </source>
</reference>
<feature type="coiled-coil region" evidence="1">
    <location>
        <begin position="15"/>
        <end position="60"/>
    </location>
</feature>
<protein>
    <submittedName>
        <fullName evidence="4">Uncharacterized protein</fullName>
    </submittedName>
</protein>
<evidence type="ECO:0000256" key="1">
    <source>
        <dbReference type="SAM" id="Coils"/>
    </source>
</evidence>
<reference evidence="4" key="2">
    <citation type="submission" date="2017-08" db="EMBL/GenBank/DDBJ databases">
        <authorList>
            <person name="de Groot N.N."/>
        </authorList>
    </citation>
    <scope>NUCLEOTIDE SEQUENCE [LARGE SCALE GENOMIC DNA]</scope>
    <source>
        <strain evidence="4">PX439</strain>
    </source>
</reference>
<dbReference type="EMBL" id="NMWX01000001">
    <property type="protein sequence ID" value="OZG07379.1"/>
    <property type="molecule type" value="Genomic_DNA"/>
</dbReference>
<organism evidence="4 5">
    <name type="scientific">Caenorhabditis remanei</name>
    <name type="common">Caenorhabditis vulgaris</name>
    <dbReference type="NCBI Taxonomy" id="31234"/>
    <lineage>
        <taxon>Eukaryota</taxon>
        <taxon>Metazoa</taxon>
        <taxon>Ecdysozoa</taxon>
        <taxon>Nematoda</taxon>
        <taxon>Chromadorea</taxon>
        <taxon>Rhabditida</taxon>
        <taxon>Rhabditina</taxon>
        <taxon>Rhabditomorpha</taxon>
        <taxon>Rhabditoidea</taxon>
        <taxon>Rhabditidae</taxon>
        <taxon>Peloderinae</taxon>
        <taxon>Caenorhabditis</taxon>
    </lineage>
</organism>
<dbReference type="Proteomes" id="UP000483820">
    <property type="component" value="Chromosome X"/>
</dbReference>
<keyword evidence="1" id="KW-0175">Coiled coil</keyword>
<feature type="non-terminal residue" evidence="4">
    <location>
        <position position="1"/>
    </location>
</feature>
<name>A0A261BAQ8_CAERE</name>
<evidence type="ECO:0000313" key="5">
    <source>
        <dbReference type="Proteomes" id="UP000216624"/>
    </source>
</evidence>
<evidence type="ECO:0000313" key="4">
    <source>
        <dbReference type="EMBL" id="OZG07379.1"/>
    </source>
</evidence>
<evidence type="ECO:0000256" key="2">
    <source>
        <dbReference type="SAM" id="MobiDB-lite"/>
    </source>
</evidence>
<dbReference type="Proteomes" id="UP000216624">
    <property type="component" value="Unassembled WGS sequence"/>
</dbReference>